<evidence type="ECO:0000256" key="2">
    <source>
        <dbReference type="ARBA" id="ARBA00022692"/>
    </source>
</evidence>
<evidence type="ECO:0000256" key="1">
    <source>
        <dbReference type="ARBA" id="ARBA00004141"/>
    </source>
</evidence>
<evidence type="ECO:0000313" key="7">
    <source>
        <dbReference type="EMBL" id="GEO96051.1"/>
    </source>
</evidence>
<comment type="subcellular location">
    <subcellularLocation>
        <location evidence="1">Membrane</location>
        <topology evidence="1">Multi-pass membrane protein</topology>
    </subcellularLocation>
</comment>
<evidence type="ECO:0000256" key="4">
    <source>
        <dbReference type="ARBA" id="ARBA00023136"/>
    </source>
</evidence>
<feature type="transmembrane region" description="Helical" evidence="6">
    <location>
        <begin position="130"/>
        <end position="149"/>
    </location>
</feature>
<evidence type="ECO:0000256" key="3">
    <source>
        <dbReference type="ARBA" id="ARBA00022989"/>
    </source>
</evidence>
<organism evidence="7 8">
    <name type="scientific">Kocuria turfanensis</name>
    <dbReference type="NCBI Taxonomy" id="388357"/>
    <lineage>
        <taxon>Bacteria</taxon>
        <taxon>Bacillati</taxon>
        <taxon>Actinomycetota</taxon>
        <taxon>Actinomycetes</taxon>
        <taxon>Micrococcales</taxon>
        <taxon>Micrococcaceae</taxon>
        <taxon>Kocuria</taxon>
    </lineage>
</organism>
<feature type="transmembrane region" description="Helical" evidence="6">
    <location>
        <begin position="107"/>
        <end position="124"/>
    </location>
</feature>
<keyword evidence="3 6" id="KW-1133">Transmembrane helix</keyword>
<dbReference type="AlphaFoldDB" id="A0A512IEE2"/>
<dbReference type="Proteomes" id="UP000321103">
    <property type="component" value="Unassembled WGS sequence"/>
</dbReference>
<reference evidence="7 8" key="1">
    <citation type="submission" date="2019-07" db="EMBL/GenBank/DDBJ databases">
        <title>Whole genome shotgun sequence of Kocuria turfanensis NBRC 107627.</title>
        <authorList>
            <person name="Hosoyama A."/>
            <person name="Uohara A."/>
            <person name="Ohji S."/>
            <person name="Ichikawa N."/>
        </authorList>
    </citation>
    <scope>NUCLEOTIDE SEQUENCE [LARGE SCALE GENOMIC DNA]</scope>
    <source>
        <strain evidence="7 8">NBRC 107627</strain>
    </source>
</reference>
<dbReference type="EMBL" id="BJZS01000070">
    <property type="protein sequence ID" value="GEO96051.1"/>
    <property type="molecule type" value="Genomic_DNA"/>
</dbReference>
<dbReference type="InterPro" id="IPR019109">
    <property type="entry name" value="MamF_MmsF"/>
</dbReference>
<feature type="compositionally biased region" description="Low complexity" evidence="5">
    <location>
        <begin position="1"/>
        <end position="11"/>
    </location>
</feature>
<sequence>MSYLPPSASRPGEGGPGPSGHGTGPGYGHGAGQGPGYGYGTGGPAPQYRAQGDDRTIAILTHLSGLVGALISVGWLGFVGPLVVWLVHKDRNAFLRATAAGSFNFNLSMWLLNAAAWVCLFTVILFPVAIVLWLVAGVLLVVCHVLAVLKANKGEVYRYPLQLPVLR</sequence>
<evidence type="ECO:0000256" key="5">
    <source>
        <dbReference type="SAM" id="MobiDB-lite"/>
    </source>
</evidence>
<keyword evidence="4 6" id="KW-0472">Membrane</keyword>
<comment type="caution">
    <text evidence="7">The sequence shown here is derived from an EMBL/GenBank/DDBJ whole genome shotgun (WGS) entry which is preliminary data.</text>
</comment>
<feature type="transmembrane region" description="Helical" evidence="6">
    <location>
        <begin position="63"/>
        <end position="87"/>
    </location>
</feature>
<dbReference type="RefSeq" id="WP_062736204.1">
    <property type="nucleotide sequence ID" value="NZ_BJZS01000070.1"/>
</dbReference>
<protein>
    <recommendedName>
        <fullName evidence="9">DUF4870 domain-containing protein</fullName>
    </recommendedName>
</protein>
<accession>A0A512IEE2</accession>
<dbReference type="Pfam" id="PF09685">
    <property type="entry name" value="MamF_MmsF"/>
    <property type="match status" value="1"/>
</dbReference>
<evidence type="ECO:0000313" key="8">
    <source>
        <dbReference type="Proteomes" id="UP000321103"/>
    </source>
</evidence>
<keyword evidence="8" id="KW-1185">Reference proteome</keyword>
<evidence type="ECO:0008006" key="9">
    <source>
        <dbReference type="Google" id="ProtNLM"/>
    </source>
</evidence>
<gene>
    <name evidence="7" type="ORF">KTU01_21740</name>
</gene>
<proteinExistence type="predicted"/>
<feature type="region of interest" description="Disordered" evidence="5">
    <location>
        <begin position="1"/>
        <end position="27"/>
    </location>
</feature>
<name>A0A512IEE2_9MICC</name>
<feature type="compositionally biased region" description="Gly residues" evidence="5">
    <location>
        <begin position="12"/>
        <end position="27"/>
    </location>
</feature>
<evidence type="ECO:0000256" key="6">
    <source>
        <dbReference type="SAM" id="Phobius"/>
    </source>
</evidence>
<keyword evidence="2 6" id="KW-0812">Transmembrane</keyword>